<dbReference type="Proteomes" id="UP000199532">
    <property type="component" value="Unassembled WGS sequence"/>
</dbReference>
<dbReference type="RefSeq" id="WP_090341257.1">
    <property type="nucleotide sequence ID" value="NZ_FNXY01000010.1"/>
</dbReference>
<name>A0A1H7ADU5_9BACT</name>
<evidence type="ECO:0000313" key="2">
    <source>
        <dbReference type="Proteomes" id="UP000199532"/>
    </source>
</evidence>
<evidence type="ECO:0000313" key="1">
    <source>
        <dbReference type="EMBL" id="SEJ63813.1"/>
    </source>
</evidence>
<protein>
    <recommendedName>
        <fullName evidence="3">Type IX secretion system membrane protein, PorP/SprF family</fullName>
    </recommendedName>
</protein>
<proteinExistence type="predicted"/>
<organism evidence="1 2">
    <name type="scientific">Dyadobacter koreensis</name>
    <dbReference type="NCBI Taxonomy" id="408657"/>
    <lineage>
        <taxon>Bacteria</taxon>
        <taxon>Pseudomonadati</taxon>
        <taxon>Bacteroidota</taxon>
        <taxon>Cytophagia</taxon>
        <taxon>Cytophagales</taxon>
        <taxon>Spirosomataceae</taxon>
        <taxon>Dyadobacter</taxon>
    </lineage>
</organism>
<dbReference type="EMBL" id="FNXY01000010">
    <property type="protein sequence ID" value="SEJ63813.1"/>
    <property type="molecule type" value="Genomic_DNA"/>
</dbReference>
<dbReference type="SUPFAM" id="SSF56935">
    <property type="entry name" value="Porins"/>
    <property type="match status" value="1"/>
</dbReference>
<dbReference type="STRING" id="408657.SAMN04487995_5650"/>
<keyword evidence="2" id="KW-1185">Reference proteome</keyword>
<evidence type="ECO:0008006" key="3">
    <source>
        <dbReference type="Google" id="ProtNLM"/>
    </source>
</evidence>
<dbReference type="Gene3D" id="2.40.160.60">
    <property type="entry name" value="Outer membrane protein transport protein (OMPP1/FadL/TodX)"/>
    <property type="match status" value="1"/>
</dbReference>
<accession>A0A1H7ADU5</accession>
<gene>
    <name evidence="1" type="ORF">SAMN04487995_5650</name>
</gene>
<dbReference type="AlphaFoldDB" id="A0A1H7ADU5"/>
<sequence>MKEQSGHLSRQKNFLRSFVIFLILSTKSFADGSPFPVGARSWGLANATIARSDYYSIGNNVAGLGGIKTAAIFSTYNSHFNFEGISTLGVGAVMPLSEDLGIGLSIRRFGDNVYNQIAVGAGAGHHIGRFSLGLKLNYLQTAISSSAIIFSKKALVLEFGGIVMISSKLYFGAHMYNVTQSSYSDNLRERVDTSLRTGFLYKPSKTVELSAEIEKVTDNPMTLRIGLEYEIVRNFFVRTGINSKPQTNHFGIGFKVSQFHLNYAMHTHPQLGWSHHFSICYVFFGNKNTAIKN</sequence>
<dbReference type="OrthoDB" id="9786645at2"/>
<reference evidence="1 2" key="1">
    <citation type="submission" date="2016-10" db="EMBL/GenBank/DDBJ databases">
        <authorList>
            <person name="de Groot N.N."/>
        </authorList>
    </citation>
    <scope>NUCLEOTIDE SEQUENCE [LARGE SCALE GENOMIC DNA]</scope>
    <source>
        <strain evidence="1 2">DSM 19938</strain>
    </source>
</reference>